<evidence type="ECO:0000313" key="1">
    <source>
        <dbReference type="EMBL" id="MEQ2281913.1"/>
    </source>
</evidence>
<dbReference type="Proteomes" id="UP001469553">
    <property type="component" value="Unassembled WGS sequence"/>
</dbReference>
<keyword evidence="2" id="KW-1185">Reference proteome</keyword>
<protein>
    <submittedName>
        <fullName evidence="1">Uncharacterized protein</fullName>
    </submittedName>
</protein>
<gene>
    <name evidence="1" type="ORF">AMECASPLE_035179</name>
</gene>
<comment type="caution">
    <text evidence="1">The sequence shown here is derived from an EMBL/GenBank/DDBJ whole genome shotgun (WGS) entry which is preliminary data.</text>
</comment>
<feature type="non-terminal residue" evidence="1">
    <location>
        <position position="1"/>
    </location>
</feature>
<proteinExistence type="predicted"/>
<accession>A0ABV0XKJ0</accession>
<evidence type="ECO:0000313" key="2">
    <source>
        <dbReference type="Proteomes" id="UP001469553"/>
    </source>
</evidence>
<organism evidence="1 2">
    <name type="scientific">Ameca splendens</name>
    <dbReference type="NCBI Taxonomy" id="208324"/>
    <lineage>
        <taxon>Eukaryota</taxon>
        <taxon>Metazoa</taxon>
        <taxon>Chordata</taxon>
        <taxon>Craniata</taxon>
        <taxon>Vertebrata</taxon>
        <taxon>Euteleostomi</taxon>
        <taxon>Actinopterygii</taxon>
        <taxon>Neopterygii</taxon>
        <taxon>Teleostei</taxon>
        <taxon>Neoteleostei</taxon>
        <taxon>Acanthomorphata</taxon>
        <taxon>Ovalentaria</taxon>
        <taxon>Atherinomorphae</taxon>
        <taxon>Cyprinodontiformes</taxon>
        <taxon>Goodeidae</taxon>
        <taxon>Ameca</taxon>
    </lineage>
</organism>
<name>A0ABV0XKJ0_9TELE</name>
<sequence length="98" mass="11055">VITINSISCLFSSNRLSVVNPFHKECLSCSLFKPNCSFYDAVLSPDHRHVLLNCREISPPACLLLSARTKLLSLRLKWDHHLATVPANRMTVFNCEIS</sequence>
<reference evidence="1 2" key="1">
    <citation type="submission" date="2021-06" db="EMBL/GenBank/DDBJ databases">
        <authorList>
            <person name="Palmer J.M."/>
        </authorList>
    </citation>
    <scope>NUCLEOTIDE SEQUENCE [LARGE SCALE GENOMIC DNA]</scope>
    <source>
        <strain evidence="1 2">AS_MEX2019</strain>
        <tissue evidence="1">Muscle</tissue>
    </source>
</reference>
<dbReference type="EMBL" id="JAHRIP010005154">
    <property type="protein sequence ID" value="MEQ2281913.1"/>
    <property type="molecule type" value="Genomic_DNA"/>
</dbReference>
<dbReference type="Gene3D" id="2.140.10.30">
    <property type="entry name" value="Dipeptidylpeptidase IV, N-terminal domain"/>
    <property type="match status" value="1"/>
</dbReference>